<reference evidence="3 4" key="1">
    <citation type="submission" date="2023-09" db="EMBL/GenBank/DDBJ databases">
        <title>Nesidiocoris tenuis whole genome shotgun sequence.</title>
        <authorList>
            <person name="Shibata T."/>
            <person name="Shimoda M."/>
            <person name="Kobayashi T."/>
            <person name="Uehara T."/>
        </authorList>
    </citation>
    <scope>NUCLEOTIDE SEQUENCE [LARGE SCALE GENOMIC DNA]</scope>
    <source>
        <strain evidence="3 4">Japan</strain>
    </source>
</reference>
<keyword evidence="4" id="KW-1185">Reference proteome</keyword>
<sequence>MAMLKRTFIIYLFAGYWLTVICTDLSVETTTNIGPENDALFNDTTGIPSTPDPSTFEEKGAGDFLTTTEDDAISTTYYETSATTSEKSALVEEGSKKVDIADVEGSNTTVKNKPVQEPPFIKKYWPLLCFKTICDRRHQSPVIPSVHTDVVRTDIEEARSSDEVLRAIESEIIDEPSATTENSSEEDDIERQRYKIKSSVADDD</sequence>
<evidence type="ECO:0000256" key="1">
    <source>
        <dbReference type="SAM" id="MobiDB-lite"/>
    </source>
</evidence>
<protein>
    <submittedName>
        <fullName evidence="3">Uncharacterized protein</fullName>
    </submittedName>
</protein>
<evidence type="ECO:0000313" key="4">
    <source>
        <dbReference type="Proteomes" id="UP001307889"/>
    </source>
</evidence>
<keyword evidence="2" id="KW-0732">Signal</keyword>
<feature type="signal peptide" evidence="2">
    <location>
        <begin position="1"/>
        <end position="22"/>
    </location>
</feature>
<accession>A0ABN7ANJ4</accession>
<proteinExistence type="predicted"/>
<feature type="chain" id="PRO_5045706738" evidence="2">
    <location>
        <begin position="23"/>
        <end position="204"/>
    </location>
</feature>
<gene>
    <name evidence="3" type="ORF">NTJ_04765</name>
</gene>
<feature type="region of interest" description="Disordered" evidence="1">
    <location>
        <begin position="170"/>
        <end position="204"/>
    </location>
</feature>
<name>A0ABN7ANJ4_9HEMI</name>
<feature type="region of interest" description="Disordered" evidence="1">
    <location>
        <begin position="34"/>
        <end position="60"/>
    </location>
</feature>
<dbReference type="EMBL" id="AP028911">
    <property type="protein sequence ID" value="BES91957.1"/>
    <property type="molecule type" value="Genomic_DNA"/>
</dbReference>
<organism evidence="3 4">
    <name type="scientific">Nesidiocoris tenuis</name>
    <dbReference type="NCBI Taxonomy" id="355587"/>
    <lineage>
        <taxon>Eukaryota</taxon>
        <taxon>Metazoa</taxon>
        <taxon>Ecdysozoa</taxon>
        <taxon>Arthropoda</taxon>
        <taxon>Hexapoda</taxon>
        <taxon>Insecta</taxon>
        <taxon>Pterygota</taxon>
        <taxon>Neoptera</taxon>
        <taxon>Paraneoptera</taxon>
        <taxon>Hemiptera</taxon>
        <taxon>Heteroptera</taxon>
        <taxon>Panheteroptera</taxon>
        <taxon>Cimicomorpha</taxon>
        <taxon>Miridae</taxon>
        <taxon>Dicyphina</taxon>
        <taxon>Nesidiocoris</taxon>
    </lineage>
</organism>
<dbReference type="Proteomes" id="UP001307889">
    <property type="component" value="Chromosome 3"/>
</dbReference>
<evidence type="ECO:0000313" key="3">
    <source>
        <dbReference type="EMBL" id="BES91957.1"/>
    </source>
</evidence>
<evidence type="ECO:0000256" key="2">
    <source>
        <dbReference type="SAM" id="SignalP"/>
    </source>
</evidence>